<reference evidence="2" key="1">
    <citation type="journal article" date="2019" name="Int. J. Syst. Evol. Microbiol.">
        <title>The Global Catalogue of Microorganisms (GCM) 10K type strain sequencing project: providing services to taxonomists for standard genome sequencing and annotation.</title>
        <authorList>
            <consortium name="The Broad Institute Genomics Platform"/>
            <consortium name="The Broad Institute Genome Sequencing Center for Infectious Disease"/>
            <person name="Wu L."/>
            <person name="Ma J."/>
        </authorList>
    </citation>
    <scope>NUCLEOTIDE SEQUENCE [LARGE SCALE GENOMIC DNA]</scope>
    <source>
        <strain evidence="2">CGMCC 4.1782</strain>
    </source>
</reference>
<dbReference type="Proteomes" id="UP001597374">
    <property type="component" value="Unassembled WGS sequence"/>
</dbReference>
<accession>A0ABW5CXC8</accession>
<dbReference type="PANTHER" id="PTHR37827">
    <property type="entry name" value="TUDOR DOMAIN-CONTAINING PROTEIN"/>
    <property type="match status" value="1"/>
</dbReference>
<keyword evidence="1" id="KW-0255">Endonuclease</keyword>
<keyword evidence="1" id="KW-0378">Hydrolase</keyword>
<organism evidence="1 2">
    <name type="scientific">Pontibacter ruber</name>
    <dbReference type="NCBI Taxonomy" id="1343895"/>
    <lineage>
        <taxon>Bacteria</taxon>
        <taxon>Pseudomonadati</taxon>
        <taxon>Bacteroidota</taxon>
        <taxon>Cytophagia</taxon>
        <taxon>Cytophagales</taxon>
        <taxon>Hymenobacteraceae</taxon>
        <taxon>Pontibacter</taxon>
    </lineage>
</organism>
<dbReference type="EMBL" id="JBHUIM010000002">
    <property type="protein sequence ID" value="MFD2247111.1"/>
    <property type="molecule type" value="Genomic_DNA"/>
</dbReference>
<keyword evidence="1" id="KW-0540">Nuclease</keyword>
<comment type="caution">
    <text evidence="1">The sequence shown here is derived from an EMBL/GenBank/DDBJ whole genome shotgun (WGS) entry which is preliminary data.</text>
</comment>
<keyword evidence="2" id="KW-1185">Reference proteome</keyword>
<dbReference type="GO" id="GO:0004519">
    <property type="term" value="F:endonuclease activity"/>
    <property type="evidence" value="ECO:0007669"/>
    <property type="project" value="UniProtKB-KW"/>
</dbReference>
<proteinExistence type="predicted"/>
<evidence type="ECO:0000313" key="2">
    <source>
        <dbReference type="Proteomes" id="UP001597374"/>
    </source>
</evidence>
<evidence type="ECO:0000313" key="1">
    <source>
        <dbReference type="EMBL" id="MFD2247111.1"/>
    </source>
</evidence>
<sequence>MAKKIEELVCELCAREVQYLTRHHLVPREEGGRYGATADLCQPCHSTIHLTFSNRELAAQYNTIPALQTAEPLQKYLKWVRNKRLNRISNKRSRRRR</sequence>
<dbReference type="PANTHER" id="PTHR37827:SF1">
    <property type="entry name" value="HNH DOMAIN-CONTAINING PROTEIN"/>
    <property type="match status" value="1"/>
</dbReference>
<dbReference type="RefSeq" id="WP_250432316.1">
    <property type="nucleotide sequence ID" value="NZ_JALPRR010000006.1"/>
</dbReference>
<gene>
    <name evidence="1" type="ORF">ACFSKP_12645</name>
</gene>
<protein>
    <submittedName>
        <fullName evidence="1">HNH endonuclease</fullName>
    </submittedName>
</protein>
<name>A0ABW5CXC8_9BACT</name>